<name>A0A9X2GL22_9ACTN</name>
<keyword evidence="1" id="KW-0808">Transferase</keyword>
<dbReference type="PANTHER" id="PTHR35526">
    <property type="entry name" value="ANTI-SIGMA-F FACTOR RSBW-RELATED"/>
    <property type="match status" value="1"/>
</dbReference>
<comment type="caution">
    <text evidence="3">The sequence shown here is derived from an EMBL/GenBank/DDBJ whole genome shotgun (WGS) entry which is preliminary data.</text>
</comment>
<protein>
    <submittedName>
        <fullName evidence="3">Anti-sigma regulatory factor (Ser/Thr protein kinase)</fullName>
    </submittedName>
</protein>
<dbReference type="SUPFAM" id="SSF55874">
    <property type="entry name" value="ATPase domain of HSP90 chaperone/DNA topoisomerase II/histidine kinase"/>
    <property type="match status" value="1"/>
</dbReference>
<dbReference type="Gene3D" id="3.30.565.10">
    <property type="entry name" value="Histidine kinase-like ATPase, C-terminal domain"/>
    <property type="match status" value="1"/>
</dbReference>
<dbReference type="InterPro" id="IPR003594">
    <property type="entry name" value="HATPase_dom"/>
</dbReference>
<evidence type="ECO:0000259" key="2">
    <source>
        <dbReference type="Pfam" id="PF13581"/>
    </source>
</evidence>
<sequence length="140" mass="14969">MTMERVLRYPISTDLGRLRDLVSAYAVAGGLRGERLMDLVLAVNEAVTNVLDHGGAAGTLTVRTRPGTITVHVEDVAGHLTRDHLDQAKIDPAASHGYGLWIIQRLCDQVHLDRTGQGSLLTLTMHVPSTEGGPGATGRP</sequence>
<evidence type="ECO:0000256" key="1">
    <source>
        <dbReference type="ARBA" id="ARBA00022527"/>
    </source>
</evidence>
<dbReference type="PANTHER" id="PTHR35526:SF3">
    <property type="entry name" value="ANTI-SIGMA-F FACTOR RSBW"/>
    <property type="match status" value="1"/>
</dbReference>
<organism evidence="3 4">
    <name type="scientific">Nonomuraea thailandensis</name>
    <dbReference type="NCBI Taxonomy" id="1188745"/>
    <lineage>
        <taxon>Bacteria</taxon>
        <taxon>Bacillati</taxon>
        <taxon>Actinomycetota</taxon>
        <taxon>Actinomycetes</taxon>
        <taxon>Streptosporangiales</taxon>
        <taxon>Streptosporangiaceae</taxon>
        <taxon>Nonomuraea</taxon>
    </lineage>
</organism>
<keyword evidence="4" id="KW-1185">Reference proteome</keyword>
<gene>
    <name evidence="3" type="ORF">HD597_003528</name>
</gene>
<accession>A0A9X2GL22</accession>
<dbReference type="Pfam" id="PF13581">
    <property type="entry name" value="HATPase_c_2"/>
    <property type="match status" value="1"/>
</dbReference>
<evidence type="ECO:0000313" key="4">
    <source>
        <dbReference type="Proteomes" id="UP001139648"/>
    </source>
</evidence>
<dbReference type="EMBL" id="JAMZEB010000002">
    <property type="protein sequence ID" value="MCP2356508.1"/>
    <property type="molecule type" value="Genomic_DNA"/>
</dbReference>
<dbReference type="Proteomes" id="UP001139648">
    <property type="component" value="Unassembled WGS sequence"/>
</dbReference>
<dbReference type="InterPro" id="IPR050267">
    <property type="entry name" value="Anti-sigma-factor_SerPK"/>
</dbReference>
<proteinExistence type="predicted"/>
<feature type="domain" description="Histidine kinase/HSP90-like ATPase" evidence="2">
    <location>
        <begin position="14"/>
        <end position="124"/>
    </location>
</feature>
<dbReference type="GO" id="GO:0004674">
    <property type="term" value="F:protein serine/threonine kinase activity"/>
    <property type="evidence" value="ECO:0007669"/>
    <property type="project" value="UniProtKB-KW"/>
</dbReference>
<evidence type="ECO:0000313" key="3">
    <source>
        <dbReference type="EMBL" id="MCP2356508.1"/>
    </source>
</evidence>
<dbReference type="CDD" id="cd16936">
    <property type="entry name" value="HATPase_RsbW-like"/>
    <property type="match status" value="1"/>
</dbReference>
<reference evidence="3" key="1">
    <citation type="submission" date="2022-06" db="EMBL/GenBank/DDBJ databases">
        <title>Sequencing the genomes of 1000 actinobacteria strains.</title>
        <authorList>
            <person name="Klenk H.-P."/>
        </authorList>
    </citation>
    <scope>NUCLEOTIDE SEQUENCE</scope>
    <source>
        <strain evidence="3">DSM 46694</strain>
    </source>
</reference>
<dbReference type="AlphaFoldDB" id="A0A9X2GL22"/>
<keyword evidence="1" id="KW-0418">Kinase</keyword>
<keyword evidence="1" id="KW-0723">Serine/threonine-protein kinase</keyword>
<dbReference type="InterPro" id="IPR036890">
    <property type="entry name" value="HATPase_C_sf"/>
</dbReference>
<dbReference type="RefSeq" id="WP_253743425.1">
    <property type="nucleotide sequence ID" value="NZ_BAABKA010000057.1"/>
</dbReference>